<dbReference type="GO" id="GO:0030170">
    <property type="term" value="F:pyridoxal phosphate binding"/>
    <property type="evidence" value="ECO:0007669"/>
    <property type="project" value="UniProtKB-UniRule"/>
</dbReference>
<proteinExistence type="inferred from homology"/>
<name>A0A6S6R6X7_9FIRM</name>
<sequence>MLNPYKKDFPLLAKTYQGKPLIYFDNAATTQKPEAVLKAMERYYIEENSNPYRGLYDLSTKATESYEHARKKTAEFINGKPVEIIFTRNTTESINLIAYSYGREFLTKGDEVVVAISEHHSNILPWQQITKEKGAKLTYLYVNALGQIPEEEIEKKITKKVKIVAIAQVSNVLGTIHPVRYIIEKAHKKGAVVVLDCAQSIPHYPLDVKKLNVDFAVFSGHKMLGPMGIGVLYGKEELLLKMPPFLTGGEMIESVSEQAATFAPLPQKFEAGTVNVGGAVGLSEAISYINRVGYDTIQKIEHELTDYALNQLAGIPEVTVYGESVVSNYRSGVISFNVNGIHPHDTASILDADGIAVRAGHHCAQPLMKYMKLAATCRISFYFYNTLEEVDAFVKSLSNVRRWLNNGN</sequence>
<gene>
    <name evidence="9" type="ORF">acsn021_23270</name>
</gene>
<protein>
    <recommendedName>
        <fullName evidence="3 8">Cysteine desulfurase</fullName>
        <ecNumber evidence="3 8">2.8.1.7</ecNumber>
    </recommendedName>
</protein>
<keyword evidence="4 8" id="KW-0808">Transferase</keyword>
<dbReference type="GO" id="GO:0006534">
    <property type="term" value="P:cysteine metabolic process"/>
    <property type="evidence" value="ECO:0007669"/>
    <property type="project" value="UniProtKB-UniRule"/>
</dbReference>
<dbReference type="KEGG" id="acel:acsn021_23270"/>
<dbReference type="InterPro" id="IPR015421">
    <property type="entry name" value="PyrdxlP-dep_Trfase_major"/>
</dbReference>
<evidence type="ECO:0000256" key="7">
    <source>
        <dbReference type="RuleBase" id="RU004504"/>
    </source>
</evidence>
<dbReference type="Proteomes" id="UP000515561">
    <property type="component" value="Chromosome"/>
</dbReference>
<dbReference type="InterPro" id="IPR015422">
    <property type="entry name" value="PyrdxlP-dep_Trfase_small"/>
</dbReference>
<dbReference type="GO" id="GO:0031071">
    <property type="term" value="F:cysteine desulfurase activity"/>
    <property type="evidence" value="ECO:0007669"/>
    <property type="project" value="UniProtKB-UniRule"/>
</dbReference>
<dbReference type="SUPFAM" id="SSF53383">
    <property type="entry name" value="PLP-dependent transferases"/>
    <property type="match status" value="1"/>
</dbReference>
<dbReference type="InterPro" id="IPR010970">
    <property type="entry name" value="Cys_dSase_SufS"/>
</dbReference>
<evidence type="ECO:0000256" key="3">
    <source>
        <dbReference type="ARBA" id="ARBA00012239"/>
    </source>
</evidence>
<evidence type="ECO:0000313" key="10">
    <source>
        <dbReference type="Proteomes" id="UP000515561"/>
    </source>
</evidence>
<evidence type="ECO:0000256" key="8">
    <source>
        <dbReference type="RuleBase" id="RU004506"/>
    </source>
</evidence>
<evidence type="ECO:0000256" key="6">
    <source>
        <dbReference type="ARBA" id="ARBA00050776"/>
    </source>
</evidence>
<dbReference type="Pfam" id="PF00266">
    <property type="entry name" value="Aminotran_5"/>
    <property type="match status" value="1"/>
</dbReference>
<evidence type="ECO:0000313" key="9">
    <source>
        <dbReference type="EMBL" id="BCJ94758.1"/>
    </source>
</evidence>
<organism evidence="9 10">
    <name type="scientific">Anaerocolumna cellulosilytica</name>
    <dbReference type="NCBI Taxonomy" id="433286"/>
    <lineage>
        <taxon>Bacteria</taxon>
        <taxon>Bacillati</taxon>
        <taxon>Bacillota</taxon>
        <taxon>Clostridia</taxon>
        <taxon>Lachnospirales</taxon>
        <taxon>Lachnospiraceae</taxon>
        <taxon>Anaerocolumna</taxon>
    </lineage>
</organism>
<evidence type="ECO:0000256" key="1">
    <source>
        <dbReference type="ARBA" id="ARBA00001933"/>
    </source>
</evidence>
<dbReference type="Gene3D" id="3.40.640.10">
    <property type="entry name" value="Type I PLP-dependent aspartate aminotransferase-like (Major domain)"/>
    <property type="match status" value="1"/>
</dbReference>
<dbReference type="NCBIfam" id="TIGR01979">
    <property type="entry name" value="sufS"/>
    <property type="match status" value="1"/>
</dbReference>
<keyword evidence="5 8" id="KW-0663">Pyridoxal phosphate</keyword>
<evidence type="ECO:0000256" key="4">
    <source>
        <dbReference type="ARBA" id="ARBA00022679"/>
    </source>
</evidence>
<evidence type="ECO:0000256" key="5">
    <source>
        <dbReference type="ARBA" id="ARBA00022898"/>
    </source>
</evidence>
<dbReference type="InterPro" id="IPR015424">
    <property type="entry name" value="PyrdxlP-dep_Trfase"/>
</dbReference>
<dbReference type="EC" id="2.8.1.7" evidence="3 8"/>
<dbReference type="PIRSF" id="PIRSF005572">
    <property type="entry name" value="NifS"/>
    <property type="match status" value="1"/>
</dbReference>
<dbReference type="PROSITE" id="PS00595">
    <property type="entry name" value="AA_TRANSFER_CLASS_5"/>
    <property type="match status" value="1"/>
</dbReference>
<comment type="similarity">
    <text evidence="2 8">Belongs to the class-V pyridoxal-phosphate-dependent aminotransferase family. Csd subfamily.</text>
</comment>
<accession>A0A6S6R6X7</accession>
<dbReference type="PANTHER" id="PTHR43586">
    <property type="entry name" value="CYSTEINE DESULFURASE"/>
    <property type="match status" value="1"/>
</dbReference>
<dbReference type="RefSeq" id="WP_184089227.1">
    <property type="nucleotide sequence ID" value="NZ_AP023367.1"/>
</dbReference>
<comment type="function">
    <text evidence="8">Catalyzes the removal of elemental sulfur and selenium atoms from L-cysteine, L-cystine, L-selenocysteine, and L-selenocystine to produce L-alanine.</text>
</comment>
<comment type="cofactor">
    <cofactor evidence="1 7">
        <name>pyridoxal 5'-phosphate</name>
        <dbReference type="ChEBI" id="CHEBI:597326"/>
    </cofactor>
</comment>
<dbReference type="InterPro" id="IPR000192">
    <property type="entry name" value="Aminotrans_V_dom"/>
</dbReference>
<dbReference type="CDD" id="cd06453">
    <property type="entry name" value="SufS_like"/>
    <property type="match status" value="1"/>
</dbReference>
<dbReference type="AlphaFoldDB" id="A0A6S6R6X7"/>
<comment type="catalytic activity">
    <reaction evidence="6 8">
        <text>(sulfur carrier)-H + L-cysteine = (sulfur carrier)-SH + L-alanine</text>
        <dbReference type="Rhea" id="RHEA:43892"/>
        <dbReference type="Rhea" id="RHEA-COMP:14737"/>
        <dbReference type="Rhea" id="RHEA-COMP:14739"/>
        <dbReference type="ChEBI" id="CHEBI:29917"/>
        <dbReference type="ChEBI" id="CHEBI:35235"/>
        <dbReference type="ChEBI" id="CHEBI:57972"/>
        <dbReference type="ChEBI" id="CHEBI:64428"/>
        <dbReference type="EC" id="2.8.1.7"/>
    </reaction>
</comment>
<evidence type="ECO:0000256" key="2">
    <source>
        <dbReference type="ARBA" id="ARBA00010447"/>
    </source>
</evidence>
<dbReference type="Gene3D" id="3.90.1150.10">
    <property type="entry name" value="Aspartate Aminotransferase, domain 1"/>
    <property type="match status" value="1"/>
</dbReference>
<dbReference type="InterPro" id="IPR020578">
    <property type="entry name" value="Aminotrans_V_PyrdxlP_BS"/>
</dbReference>
<dbReference type="EMBL" id="AP023367">
    <property type="protein sequence ID" value="BCJ94758.1"/>
    <property type="molecule type" value="Genomic_DNA"/>
</dbReference>
<keyword evidence="10" id="KW-1185">Reference proteome</keyword>
<dbReference type="InterPro" id="IPR016454">
    <property type="entry name" value="Cysteine_dSase"/>
</dbReference>
<reference evidence="9 10" key="1">
    <citation type="journal article" date="2016" name="Int. J. Syst. Evol. Microbiol.">
        <title>Descriptions of Anaerotaenia torta gen. nov., sp. nov. and Anaerocolumna cellulosilytica gen. nov., sp. nov. isolated from a methanogenic reactor of cattle waste.</title>
        <authorList>
            <person name="Uek A."/>
            <person name="Ohtaki Y."/>
            <person name="Kaku N."/>
            <person name="Ueki K."/>
        </authorList>
    </citation>
    <scope>NUCLEOTIDE SEQUENCE [LARGE SCALE GENOMIC DNA]</scope>
    <source>
        <strain evidence="9 10">SN021</strain>
    </source>
</reference>
<dbReference type="PANTHER" id="PTHR43586:SF8">
    <property type="entry name" value="CYSTEINE DESULFURASE 1, CHLOROPLASTIC"/>
    <property type="match status" value="1"/>
</dbReference>